<comment type="caution">
    <text evidence="1">The sequence shown here is derived from an EMBL/GenBank/DDBJ whole genome shotgun (WGS) entry which is preliminary data.</text>
</comment>
<accession>A0AAD7MFL3</accession>
<dbReference type="AlphaFoldDB" id="A0AAD7MFL3"/>
<dbReference type="Proteomes" id="UP001215598">
    <property type="component" value="Unassembled WGS sequence"/>
</dbReference>
<reference evidence="1" key="1">
    <citation type="submission" date="2023-03" db="EMBL/GenBank/DDBJ databases">
        <title>Massive genome expansion in bonnet fungi (Mycena s.s.) driven by repeated elements and novel gene families across ecological guilds.</title>
        <authorList>
            <consortium name="Lawrence Berkeley National Laboratory"/>
            <person name="Harder C.B."/>
            <person name="Miyauchi S."/>
            <person name="Viragh M."/>
            <person name="Kuo A."/>
            <person name="Thoen E."/>
            <person name="Andreopoulos B."/>
            <person name="Lu D."/>
            <person name="Skrede I."/>
            <person name="Drula E."/>
            <person name="Henrissat B."/>
            <person name="Morin E."/>
            <person name="Kohler A."/>
            <person name="Barry K."/>
            <person name="LaButti K."/>
            <person name="Morin E."/>
            <person name="Salamov A."/>
            <person name="Lipzen A."/>
            <person name="Mereny Z."/>
            <person name="Hegedus B."/>
            <person name="Baldrian P."/>
            <person name="Stursova M."/>
            <person name="Weitz H."/>
            <person name="Taylor A."/>
            <person name="Grigoriev I.V."/>
            <person name="Nagy L.G."/>
            <person name="Martin F."/>
            <person name="Kauserud H."/>
        </authorList>
    </citation>
    <scope>NUCLEOTIDE SEQUENCE</scope>
    <source>
        <strain evidence="1">CBHHK182m</strain>
    </source>
</reference>
<gene>
    <name evidence="1" type="ORF">B0H16DRAFT_1340722</name>
</gene>
<keyword evidence="2" id="KW-1185">Reference proteome</keyword>
<organism evidence="1 2">
    <name type="scientific">Mycena metata</name>
    <dbReference type="NCBI Taxonomy" id="1033252"/>
    <lineage>
        <taxon>Eukaryota</taxon>
        <taxon>Fungi</taxon>
        <taxon>Dikarya</taxon>
        <taxon>Basidiomycota</taxon>
        <taxon>Agaricomycotina</taxon>
        <taxon>Agaricomycetes</taxon>
        <taxon>Agaricomycetidae</taxon>
        <taxon>Agaricales</taxon>
        <taxon>Marasmiineae</taxon>
        <taxon>Mycenaceae</taxon>
        <taxon>Mycena</taxon>
    </lineage>
</organism>
<name>A0AAD7MFL3_9AGAR</name>
<evidence type="ECO:0000313" key="1">
    <source>
        <dbReference type="EMBL" id="KAJ7714276.1"/>
    </source>
</evidence>
<evidence type="ECO:0000313" key="2">
    <source>
        <dbReference type="Proteomes" id="UP001215598"/>
    </source>
</evidence>
<sequence length="130" mass="14820">MRHLDGVIRQRCSNCNFNRTRRRTVTFKVPPVLIISVQMYGELLLDGELTFLANGTEETLRLAGITYFSPQAQHFTSITATPDGSLWYHDGITTRRRCNLVGNINTINKEELQKRGDYIVGCAIYVKKLV</sequence>
<dbReference type="EMBL" id="JARKIB010000328">
    <property type="protein sequence ID" value="KAJ7714276.1"/>
    <property type="molecule type" value="Genomic_DNA"/>
</dbReference>
<protein>
    <submittedName>
        <fullName evidence="1">Uncharacterized protein</fullName>
    </submittedName>
</protein>
<proteinExistence type="predicted"/>